<accession>A0A1E1WFB3</accession>
<dbReference type="GO" id="GO:0005643">
    <property type="term" value="C:nuclear pore"/>
    <property type="evidence" value="ECO:0007669"/>
    <property type="project" value="InterPro"/>
</dbReference>
<feature type="compositionally biased region" description="Basic and acidic residues" evidence="1">
    <location>
        <begin position="221"/>
        <end position="232"/>
    </location>
</feature>
<feature type="compositionally biased region" description="Polar residues" evidence="1">
    <location>
        <begin position="51"/>
        <end position="66"/>
    </location>
</feature>
<reference evidence="3" key="1">
    <citation type="submission" date="2015-09" db="EMBL/GenBank/DDBJ databases">
        <title>De novo assembly of Pectinophora gossypiella (Pink Bollworm) gut transcriptome.</title>
        <authorList>
            <person name="Tassone E.E."/>
        </authorList>
    </citation>
    <scope>NUCLEOTIDE SEQUENCE</scope>
</reference>
<feature type="region of interest" description="Disordered" evidence="1">
    <location>
        <begin position="1"/>
        <end position="33"/>
    </location>
</feature>
<feature type="non-terminal residue" evidence="3">
    <location>
        <position position="260"/>
    </location>
</feature>
<feature type="region of interest" description="Disordered" evidence="1">
    <location>
        <begin position="45"/>
        <end position="66"/>
    </location>
</feature>
<gene>
    <name evidence="3" type="ORF">g.190</name>
</gene>
<evidence type="ECO:0000313" key="3">
    <source>
        <dbReference type="EMBL" id="JAT85655.1"/>
    </source>
</evidence>
<name>A0A1E1WFB3_PECGO</name>
<feature type="region of interest" description="Disordered" evidence="1">
    <location>
        <begin position="80"/>
        <end position="232"/>
    </location>
</feature>
<organism evidence="3">
    <name type="scientific">Pectinophora gossypiella</name>
    <name type="common">Cotton pink bollworm</name>
    <name type="synonym">Depressaria gossypiella</name>
    <dbReference type="NCBI Taxonomy" id="13191"/>
    <lineage>
        <taxon>Eukaryota</taxon>
        <taxon>Metazoa</taxon>
        <taxon>Ecdysozoa</taxon>
        <taxon>Arthropoda</taxon>
        <taxon>Hexapoda</taxon>
        <taxon>Insecta</taxon>
        <taxon>Pterygota</taxon>
        <taxon>Neoptera</taxon>
        <taxon>Endopterygota</taxon>
        <taxon>Lepidoptera</taxon>
        <taxon>Glossata</taxon>
        <taxon>Ditrysia</taxon>
        <taxon>Gelechioidea</taxon>
        <taxon>Gelechiidae</taxon>
        <taxon>Apatetrinae</taxon>
        <taxon>Pectinophora</taxon>
    </lineage>
</organism>
<dbReference type="Pfam" id="PF08911">
    <property type="entry name" value="NUP50"/>
    <property type="match status" value="1"/>
</dbReference>
<feature type="compositionally biased region" description="Polar residues" evidence="1">
    <location>
        <begin position="105"/>
        <end position="115"/>
    </location>
</feature>
<dbReference type="InterPro" id="IPR015007">
    <property type="entry name" value="NUP2/50/61"/>
</dbReference>
<feature type="compositionally biased region" description="Polar residues" evidence="1">
    <location>
        <begin position="1"/>
        <end position="10"/>
    </location>
</feature>
<proteinExistence type="predicted"/>
<feature type="compositionally biased region" description="Polar residues" evidence="1">
    <location>
        <begin position="186"/>
        <end position="220"/>
    </location>
</feature>
<feature type="domain" description="Nuclear pore complex NUP2/50/61" evidence="2">
    <location>
        <begin position="4"/>
        <end position="71"/>
    </location>
</feature>
<feature type="compositionally biased region" description="Low complexity" evidence="1">
    <location>
        <begin position="83"/>
        <end position="104"/>
    </location>
</feature>
<feature type="compositionally biased region" description="Basic and acidic residues" evidence="1">
    <location>
        <begin position="24"/>
        <end position="33"/>
    </location>
</feature>
<dbReference type="OrthoDB" id="10062131at2759"/>
<evidence type="ECO:0000259" key="2">
    <source>
        <dbReference type="Pfam" id="PF08911"/>
    </source>
</evidence>
<dbReference type="EMBL" id="GDQN01005399">
    <property type="protein sequence ID" value="JAT85655.1"/>
    <property type="molecule type" value="Transcribed_RNA"/>
</dbReference>
<feature type="compositionally biased region" description="Polar residues" evidence="1">
    <location>
        <begin position="147"/>
        <end position="174"/>
    </location>
</feature>
<protein>
    <recommendedName>
        <fullName evidence="2">Nuclear pore complex NUP2/50/61 domain-containing protein</fullName>
    </recommendedName>
</protein>
<evidence type="ECO:0000256" key="1">
    <source>
        <dbReference type="SAM" id="MobiDB-lite"/>
    </source>
</evidence>
<sequence length="260" mass="28080">MSIKRQATTDLNHENWDQDDPSEHEEMGTFKSASKDVLEKRVIRTAKRRSQASGDQANKSVFSGFSGFNKTQPSSFDFLANLTNGSKTTNGTTTSKADTATSSSLFSSKPNSGLFSTSESSSTPKPTFGIPTTQTSLPEGQLGGSKPTMQSPFAVSKSESSTTDSPFKVQSSPIGSDASVKDTKTENATFGTTSVFSMNKDNTSPFKMSNTTPKLDSTGTSKEKSLDDKNEDKKLKYYAKLKGLNVSVSDWIKKHVEETP</sequence>
<dbReference type="AlphaFoldDB" id="A0A1E1WFB3"/>